<evidence type="ECO:0000256" key="1">
    <source>
        <dbReference type="SAM" id="Phobius"/>
    </source>
</evidence>
<evidence type="ECO:0000313" key="2">
    <source>
        <dbReference type="EMBL" id="TQL51359.1"/>
    </source>
</evidence>
<evidence type="ECO:0000313" key="3">
    <source>
        <dbReference type="Proteomes" id="UP000319516"/>
    </source>
</evidence>
<keyword evidence="1" id="KW-0472">Membrane</keyword>
<feature type="transmembrane region" description="Helical" evidence="1">
    <location>
        <begin position="40"/>
        <end position="61"/>
    </location>
</feature>
<sequence length="67" mass="7572">MDGDGAVLVSRAGWTVLITAVVLFFAWWGLRMLWWRMNYLVPAFGLGLICGIALTLWVGGFRRRGTR</sequence>
<proteinExistence type="predicted"/>
<dbReference type="AlphaFoldDB" id="A0A542YTE5"/>
<organism evidence="2 3">
    <name type="scientific">Ornithinicoccus hortensis</name>
    <dbReference type="NCBI Taxonomy" id="82346"/>
    <lineage>
        <taxon>Bacteria</taxon>
        <taxon>Bacillati</taxon>
        <taxon>Actinomycetota</taxon>
        <taxon>Actinomycetes</taxon>
        <taxon>Micrococcales</taxon>
        <taxon>Intrasporangiaceae</taxon>
        <taxon>Ornithinicoccus</taxon>
    </lineage>
</organism>
<gene>
    <name evidence="2" type="ORF">FB467_2502</name>
</gene>
<protein>
    <recommendedName>
        <fullName evidence="4">DUF2530 domain-containing protein</fullName>
    </recommendedName>
</protein>
<feature type="transmembrane region" description="Helical" evidence="1">
    <location>
        <begin position="12"/>
        <end position="34"/>
    </location>
</feature>
<dbReference type="Proteomes" id="UP000319516">
    <property type="component" value="Unassembled WGS sequence"/>
</dbReference>
<evidence type="ECO:0008006" key="4">
    <source>
        <dbReference type="Google" id="ProtNLM"/>
    </source>
</evidence>
<keyword evidence="1" id="KW-0812">Transmembrane</keyword>
<reference evidence="2 3" key="1">
    <citation type="submission" date="2019-06" db="EMBL/GenBank/DDBJ databases">
        <title>Sequencing the genomes of 1000 actinobacteria strains.</title>
        <authorList>
            <person name="Klenk H.-P."/>
        </authorList>
    </citation>
    <scope>NUCLEOTIDE SEQUENCE [LARGE SCALE GENOMIC DNA]</scope>
    <source>
        <strain evidence="2 3">DSM 12335</strain>
    </source>
</reference>
<accession>A0A542YTE5</accession>
<dbReference type="EMBL" id="VFOP01000001">
    <property type="protein sequence ID" value="TQL51359.1"/>
    <property type="molecule type" value="Genomic_DNA"/>
</dbReference>
<keyword evidence="3" id="KW-1185">Reference proteome</keyword>
<comment type="caution">
    <text evidence="2">The sequence shown here is derived from an EMBL/GenBank/DDBJ whole genome shotgun (WGS) entry which is preliminary data.</text>
</comment>
<name>A0A542YTE5_9MICO</name>
<dbReference type="RefSeq" id="WP_141785370.1">
    <property type="nucleotide sequence ID" value="NZ_BAAAIK010000010.1"/>
</dbReference>
<keyword evidence="1" id="KW-1133">Transmembrane helix</keyword>